<feature type="transmembrane region" description="Helical" evidence="13">
    <location>
        <begin position="6"/>
        <end position="33"/>
    </location>
</feature>
<keyword evidence="8 13" id="KW-0406">Ion transport</keyword>
<dbReference type="RefSeq" id="WP_338205309.1">
    <property type="nucleotide sequence ID" value="NZ_JAEKNR010000237.1"/>
</dbReference>
<evidence type="ECO:0000256" key="15">
    <source>
        <dbReference type="SAM" id="Coils"/>
    </source>
</evidence>
<evidence type="ECO:0000256" key="12">
    <source>
        <dbReference type="ARBA" id="ARBA00037847"/>
    </source>
</evidence>
<dbReference type="InterPro" id="IPR028987">
    <property type="entry name" value="ATP_synth_B-like_membr_sf"/>
</dbReference>
<dbReference type="Gene3D" id="1.20.5.620">
    <property type="entry name" value="F1F0 ATP synthase subunit B, membrane domain"/>
    <property type="match status" value="1"/>
</dbReference>
<dbReference type="GO" id="GO:0046933">
    <property type="term" value="F:proton-transporting ATP synthase activity, rotational mechanism"/>
    <property type="evidence" value="ECO:0007669"/>
    <property type="project" value="UniProtKB-UniRule"/>
</dbReference>
<evidence type="ECO:0000256" key="11">
    <source>
        <dbReference type="ARBA" id="ARBA00025198"/>
    </source>
</evidence>
<evidence type="ECO:0000256" key="13">
    <source>
        <dbReference type="HAMAP-Rule" id="MF_01398"/>
    </source>
</evidence>
<keyword evidence="15" id="KW-0175">Coiled coil</keyword>
<dbReference type="SUPFAM" id="SSF81573">
    <property type="entry name" value="F1F0 ATP synthase subunit B, membrane domain"/>
    <property type="match status" value="1"/>
</dbReference>
<evidence type="ECO:0000256" key="14">
    <source>
        <dbReference type="RuleBase" id="RU003848"/>
    </source>
</evidence>
<evidence type="ECO:0000256" key="2">
    <source>
        <dbReference type="ARBA" id="ARBA00022448"/>
    </source>
</evidence>
<evidence type="ECO:0000313" key="17">
    <source>
        <dbReference type="Proteomes" id="UP000612893"/>
    </source>
</evidence>
<dbReference type="HAMAP" id="MF_01398">
    <property type="entry name" value="ATP_synth_b_bprime"/>
    <property type="match status" value="1"/>
</dbReference>
<sequence>MNLTVFLAVAGLLDLSLSFLVEIIAFLAMIAILARWVYPRVIAAAEGRQRQIAEQLEAAEKARQEAEQRLKDAGAELQKARGQGAEIIEGANRLAEQLRADGRAKAEEDARRIAESARREIEAERQKALDSVRAEVADLVVSATERVIGESLDITRQRQLVERAISEVTSDGRGRG</sequence>
<comment type="similarity">
    <text evidence="1 13 14">Belongs to the ATPase B chain family.</text>
</comment>
<comment type="subunit">
    <text evidence="13">F-type ATPases have 2 components, F(1) - the catalytic core - and F(0) - the membrane proton channel. F(1) has five subunits: alpha(3), beta(3), gamma(1), delta(1), epsilon(1). F(0) has three main subunits: a(1), b(2) and c(10-14). The alpha and beta chains form an alternating ring which encloses part of the gamma chain. F(1) is attached to F(0) by a central stalk formed by the gamma and epsilon chains, while a peripheral stalk is formed by the delta and b chains.</text>
</comment>
<dbReference type="Gene3D" id="6.10.250.1580">
    <property type="match status" value="1"/>
</dbReference>
<evidence type="ECO:0000256" key="8">
    <source>
        <dbReference type="ARBA" id="ARBA00023065"/>
    </source>
</evidence>
<keyword evidence="9 13" id="KW-0472">Membrane</keyword>
<gene>
    <name evidence="13 16" type="primary">atpF</name>
    <name evidence="16" type="ORF">JF922_24295</name>
</gene>
<keyword evidence="3 13" id="KW-1003">Cell membrane</keyword>
<dbReference type="Pfam" id="PF00430">
    <property type="entry name" value="ATP-synt_B"/>
    <property type="match status" value="1"/>
</dbReference>
<name>A0A934KAA6_9BACT</name>
<organism evidence="16 17">
    <name type="scientific">Candidatus Nephthysia bennettiae</name>
    <dbReference type="NCBI Taxonomy" id="3127016"/>
    <lineage>
        <taxon>Bacteria</taxon>
        <taxon>Bacillati</taxon>
        <taxon>Candidatus Dormiibacterota</taxon>
        <taxon>Candidatus Dormibacteria</taxon>
        <taxon>Candidatus Dormibacterales</taxon>
        <taxon>Candidatus Dormibacteraceae</taxon>
        <taxon>Candidatus Nephthysia</taxon>
    </lineage>
</organism>
<evidence type="ECO:0000256" key="9">
    <source>
        <dbReference type="ARBA" id="ARBA00023136"/>
    </source>
</evidence>
<dbReference type="CDD" id="cd06503">
    <property type="entry name" value="ATP-synt_Fo_b"/>
    <property type="match status" value="1"/>
</dbReference>
<keyword evidence="4 13" id="KW-0138">CF(0)</keyword>
<dbReference type="InterPro" id="IPR050059">
    <property type="entry name" value="ATP_synthase_B_chain"/>
</dbReference>
<comment type="function">
    <text evidence="11 13">F(1)F(0) ATP synthase produces ATP from ADP in the presence of a proton or sodium gradient. F-type ATPases consist of two structural domains, F(1) containing the extramembraneous catalytic core and F(0) containing the membrane proton channel, linked together by a central stalk and a peripheral stalk. During catalysis, ATP synthesis in the catalytic domain of F(1) is coupled via a rotary mechanism of the central stalk subunits to proton translocation.</text>
</comment>
<dbReference type="EMBL" id="JAEKNR010000237">
    <property type="protein sequence ID" value="MBJ7601180.1"/>
    <property type="molecule type" value="Genomic_DNA"/>
</dbReference>
<accession>A0A934KAA6</accession>
<keyword evidence="6 13" id="KW-0375">Hydrogen ion transport</keyword>
<dbReference type="PANTHER" id="PTHR33445:SF1">
    <property type="entry name" value="ATP SYNTHASE SUBUNIT B"/>
    <property type="match status" value="1"/>
</dbReference>
<keyword evidence="2 13" id="KW-0813">Transport</keyword>
<evidence type="ECO:0000256" key="6">
    <source>
        <dbReference type="ARBA" id="ARBA00022781"/>
    </source>
</evidence>
<keyword evidence="10 13" id="KW-0066">ATP synthesis</keyword>
<dbReference type="PANTHER" id="PTHR33445">
    <property type="entry name" value="ATP SYNTHASE SUBUNIT B', CHLOROPLASTIC"/>
    <property type="match status" value="1"/>
</dbReference>
<comment type="function">
    <text evidence="13">Component of the F(0) channel, it forms part of the peripheral stalk, linking F(1) to F(0).</text>
</comment>
<dbReference type="InterPro" id="IPR002146">
    <property type="entry name" value="ATP_synth_b/b'su_bac/chlpt"/>
</dbReference>
<dbReference type="GO" id="GO:0005886">
    <property type="term" value="C:plasma membrane"/>
    <property type="evidence" value="ECO:0007669"/>
    <property type="project" value="UniProtKB-SubCell"/>
</dbReference>
<dbReference type="NCBIfam" id="TIGR01144">
    <property type="entry name" value="ATP_synt_b"/>
    <property type="match status" value="1"/>
</dbReference>
<keyword evidence="5 13" id="KW-0812">Transmembrane</keyword>
<evidence type="ECO:0000256" key="5">
    <source>
        <dbReference type="ARBA" id="ARBA00022692"/>
    </source>
</evidence>
<dbReference type="GO" id="GO:0045259">
    <property type="term" value="C:proton-transporting ATP synthase complex"/>
    <property type="evidence" value="ECO:0007669"/>
    <property type="project" value="UniProtKB-KW"/>
</dbReference>
<keyword evidence="17" id="KW-1185">Reference proteome</keyword>
<evidence type="ECO:0000256" key="4">
    <source>
        <dbReference type="ARBA" id="ARBA00022547"/>
    </source>
</evidence>
<dbReference type="InterPro" id="IPR005864">
    <property type="entry name" value="ATP_synth_F0_bsu_bac"/>
</dbReference>
<dbReference type="AlphaFoldDB" id="A0A934KAA6"/>
<evidence type="ECO:0000256" key="1">
    <source>
        <dbReference type="ARBA" id="ARBA00005513"/>
    </source>
</evidence>
<comment type="subcellular location">
    <subcellularLocation>
        <location evidence="13">Cell membrane</location>
        <topology evidence="13">Single-pass membrane protein</topology>
    </subcellularLocation>
    <subcellularLocation>
        <location evidence="12">Endomembrane system</location>
        <topology evidence="12">Single-pass membrane protein</topology>
    </subcellularLocation>
</comment>
<evidence type="ECO:0000256" key="10">
    <source>
        <dbReference type="ARBA" id="ARBA00023310"/>
    </source>
</evidence>
<comment type="caution">
    <text evidence="16">The sequence shown here is derived from an EMBL/GenBank/DDBJ whole genome shotgun (WGS) entry which is preliminary data.</text>
</comment>
<keyword evidence="7 13" id="KW-1133">Transmembrane helix</keyword>
<dbReference type="GO" id="GO:0012505">
    <property type="term" value="C:endomembrane system"/>
    <property type="evidence" value="ECO:0007669"/>
    <property type="project" value="UniProtKB-SubCell"/>
</dbReference>
<evidence type="ECO:0000256" key="7">
    <source>
        <dbReference type="ARBA" id="ARBA00022989"/>
    </source>
</evidence>
<evidence type="ECO:0000256" key="3">
    <source>
        <dbReference type="ARBA" id="ARBA00022475"/>
    </source>
</evidence>
<feature type="coiled-coil region" evidence="15">
    <location>
        <begin position="42"/>
        <end position="127"/>
    </location>
</feature>
<proteinExistence type="inferred from homology"/>
<evidence type="ECO:0000313" key="16">
    <source>
        <dbReference type="EMBL" id="MBJ7601180.1"/>
    </source>
</evidence>
<dbReference type="Proteomes" id="UP000612893">
    <property type="component" value="Unassembled WGS sequence"/>
</dbReference>
<reference evidence="16" key="1">
    <citation type="submission" date="2020-10" db="EMBL/GenBank/DDBJ databases">
        <title>Ca. Dormibacterota MAGs.</title>
        <authorList>
            <person name="Montgomery K."/>
        </authorList>
    </citation>
    <scope>NUCLEOTIDE SEQUENCE [LARGE SCALE GENOMIC DNA]</scope>
    <source>
        <strain evidence="16">SC8812_S17_10</strain>
    </source>
</reference>
<protein>
    <recommendedName>
        <fullName evidence="13">ATP synthase subunit b</fullName>
    </recommendedName>
    <alternativeName>
        <fullName evidence="13">ATP synthase F(0) sector subunit b</fullName>
    </alternativeName>
    <alternativeName>
        <fullName evidence="13">ATPase subunit I</fullName>
    </alternativeName>
    <alternativeName>
        <fullName evidence="13">F-type ATPase subunit b</fullName>
        <shortName evidence="13">F-ATPase subunit b</shortName>
    </alternativeName>
</protein>